<accession>A0A518CI47</accession>
<dbReference type="KEGG" id="plon:Pla110_06070"/>
<evidence type="ECO:0000313" key="4">
    <source>
        <dbReference type="Proteomes" id="UP000317178"/>
    </source>
</evidence>
<dbReference type="InterPro" id="IPR010982">
    <property type="entry name" value="Lambda_DNA-bd_dom_sf"/>
</dbReference>
<gene>
    <name evidence="3" type="ORF">Pla110_06070</name>
</gene>
<dbReference type="Pfam" id="PF13443">
    <property type="entry name" value="HTH_26"/>
    <property type="match status" value="1"/>
</dbReference>
<dbReference type="RefSeq" id="WP_144993008.1">
    <property type="nucleotide sequence ID" value="NZ_CP036281.1"/>
</dbReference>
<feature type="domain" description="HTH cro/C1-type" evidence="2">
    <location>
        <begin position="28"/>
        <end position="74"/>
    </location>
</feature>
<evidence type="ECO:0000313" key="3">
    <source>
        <dbReference type="EMBL" id="QDU78903.1"/>
    </source>
</evidence>
<protein>
    <submittedName>
        <fullName evidence="3">Helix-turn-helix domain protein</fullName>
    </submittedName>
</protein>
<feature type="compositionally biased region" description="Polar residues" evidence="1">
    <location>
        <begin position="221"/>
        <end position="231"/>
    </location>
</feature>
<evidence type="ECO:0000259" key="2">
    <source>
        <dbReference type="PROSITE" id="PS50943"/>
    </source>
</evidence>
<dbReference type="Gene3D" id="1.10.260.40">
    <property type="entry name" value="lambda repressor-like DNA-binding domains"/>
    <property type="match status" value="1"/>
</dbReference>
<dbReference type="Proteomes" id="UP000317178">
    <property type="component" value="Chromosome"/>
</dbReference>
<dbReference type="OrthoDB" id="283395at2"/>
<evidence type="ECO:0000256" key="1">
    <source>
        <dbReference type="SAM" id="MobiDB-lite"/>
    </source>
</evidence>
<proteinExistence type="predicted"/>
<organism evidence="3 4">
    <name type="scientific">Polystyrenella longa</name>
    <dbReference type="NCBI Taxonomy" id="2528007"/>
    <lineage>
        <taxon>Bacteria</taxon>
        <taxon>Pseudomonadati</taxon>
        <taxon>Planctomycetota</taxon>
        <taxon>Planctomycetia</taxon>
        <taxon>Planctomycetales</taxon>
        <taxon>Planctomycetaceae</taxon>
        <taxon>Polystyrenella</taxon>
    </lineage>
</organism>
<feature type="compositionally biased region" description="Basic and acidic residues" evidence="1">
    <location>
        <begin position="236"/>
        <end position="245"/>
    </location>
</feature>
<dbReference type="GO" id="GO:0003677">
    <property type="term" value="F:DNA binding"/>
    <property type="evidence" value="ECO:0007669"/>
    <property type="project" value="InterPro"/>
</dbReference>
<feature type="region of interest" description="Disordered" evidence="1">
    <location>
        <begin position="185"/>
        <end position="245"/>
    </location>
</feature>
<reference evidence="3 4" key="1">
    <citation type="submission" date="2019-02" db="EMBL/GenBank/DDBJ databases">
        <title>Deep-cultivation of Planctomycetes and their phenomic and genomic characterization uncovers novel biology.</title>
        <authorList>
            <person name="Wiegand S."/>
            <person name="Jogler M."/>
            <person name="Boedeker C."/>
            <person name="Pinto D."/>
            <person name="Vollmers J."/>
            <person name="Rivas-Marin E."/>
            <person name="Kohn T."/>
            <person name="Peeters S.H."/>
            <person name="Heuer A."/>
            <person name="Rast P."/>
            <person name="Oberbeckmann S."/>
            <person name="Bunk B."/>
            <person name="Jeske O."/>
            <person name="Meyerdierks A."/>
            <person name="Storesund J.E."/>
            <person name="Kallscheuer N."/>
            <person name="Luecker S."/>
            <person name="Lage O.M."/>
            <person name="Pohl T."/>
            <person name="Merkel B.J."/>
            <person name="Hornburger P."/>
            <person name="Mueller R.-W."/>
            <person name="Bruemmer F."/>
            <person name="Labrenz M."/>
            <person name="Spormann A.M."/>
            <person name="Op den Camp H."/>
            <person name="Overmann J."/>
            <person name="Amann R."/>
            <person name="Jetten M.S.M."/>
            <person name="Mascher T."/>
            <person name="Medema M.H."/>
            <person name="Devos D.P."/>
            <person name="Kaster A.-K."/>
            <person name="Ovreas L."/>
            <person name="Rohde M."/>
            <person name="Galperin M.Y."/>
            <person name="Jogler C."/>
        </authorList>
    </citation>
    <scope>NUCLEOTIDE SEQUENCE [LARGE SCALE GENOMIC DNA]</scope>
    <source>
        <strain evidence="3 4">Pla110</strain>
    </source>
</reference>
<dbReference type="PROSITE" id="PS50943">
    <property type="entry name" value="HTH_CROC1"/>
    <property type="match status" value="1"/>
</dbReference>
<dbReference type="AlphaFoldDB" id="A0A518CI47"/>
<dbReference type="CDD" id="cd00093">
    <property type="entry name" value="HTH_XRE"/>
    <property type="match status" value="1"/>
</dbReference>
<name>A0A518CI47_9PLAN</name>
<dbReference type="SUPFAM" id="SSF47413">
    <property type="entry name" value="lambda repressor-like DNA-binding domains"/>
    <property type="match status" value="1"/>
</dbReference>
<sequence>MGLEKDSNHQDRQLLLLRIDRYCHRKCISQQTLAKKAGISRTFFSNLQRGKVRWPQTNTLAKIAQALEISTEELCDCDDERNFQLGLSTGSTGNIGELDRRTNPVVTEISMSEPQLFAGWQPQDWEEIYSSFGVGGSLNEDGLKQVAARINEKRELMRKVQVILETHQSEKLEELVDSLYQSVRPDPNLYQPKPAARSSFSKESGANEDDKESTDGGITNKGGTEQQTQMEASPEIDSRTDSQSS</sequence>
<dbReference type="EMBL" id="CP036281">
    <property type="protein sequence ID" value="QDU78903.1"/>
    <property type="molecule type" value="Genomic_DNA"/>
</dbReference>
<dbReference type="SMART" id="SM00530">
    <property type="entry name" value="HTH_XRE"/>
    <property type="match status" value="1"/>
</dbReference>
<dbReference type="InterPro" id="IPR001387">
    <property type="entry name" value="Cro/C1-type_HTH"/>
</dbReference>
<keyword evidence="4" id="KW-1185">Reference proteome</keyword>